<evidence type="ECO:0000313" key="2">
    <source>
        <dbReference type="EMBL" id="MCP1111203.1"/>
    </source>
</evidence>
<proteinExistence type="predicted"/>
<evidence type="ECO:0000259" key="1">
    <source>
        <dbReference type="Pfam" id="PF12146"/>
    </source>
</evidence>
<accession>A0ABT1EKH1</accession>
<gene>
    <name evidence="2" type="ORF">NK118_13185</name>
</gene>
<dbReference type="EMBL" id="JAMZFV010000025">
    <property type="protein sequence ID" value="MCP1111203.1"/>
    <property type="molecule type" value="Genomic_DNA"/>
</dbReference>
<dbReference type="PANTHER" id="PTHR11614">
    <property type="entry name" value="PHOSPHOLIPASE-RELATED"/>
    <property type="match status" value="1"/>
</dbReference>
<protein>
    <submittedName>
        <fullName evidence="2">Lysophospholipase</fullName>
    </submittedName>
</protein>
<comment type="caution">
    <text evidence="2">The sequence shown here is derived from an EMBL/GenBank/DDBJ whole genome shotgun (WGS) entry which is preliminary data.</text>
</comment>
<keyword evidence="3" id="KW-1185">Reference proteome</keyword>
<dbReference type="Pfam" id="PF12146">
    <property type="entry name" value="Hydrolase_4"/>
    <property type="match status" value="1"/>
</dbReference>
<organism evidence="2 3">
    <name type="scientific">Ohessyouella blattaphilus</name>
    <dbReference type="NCBI Taxonomy" id="2949333"/>
    <lineage>
        <taxon>Bacteria</taxon>
        <taxon>Bacillati</taxon>
        <taxon>Bacillota</taxon>
        <taxon>Clostridia</taxon>
        <taxon>Lachnospirales</taxon>
        <taxon>Lachnospiraceae</taxon>
        <taxon>Ohessyouella</taxon>
    </lineage>
</organism>
<dbReference type="InterPro" id="IPR022742">
    <property type="entry name" value="Hydrolase_4"/>
</dbReference>
<dbReference type="Proteomes" id="UP001523565">
    <property type="component" value="Unassembled WGS sequence"/>
</dbReference>
<dbReference type="SUPFAM" id="SSF53474">
    <property type="entry name" value="alpha/beta-Hydrolases"/>
    <property type="match status" value="1"/>
</dbReference>
<dbReference type="InterPro" id="IPR029058">
    <property type="entry name" value="AB_hydrolase_fold"/>
</dbReference>
<dbReference type="RefSeq" id="WP_262070080.1">
    <property type="nucleotide sequence ID" value="NZ_JAMXOC010000025.1"/>
</dbReference>
<feature type="domain" description="Serine aminopeptidase S33" evidence="1">
    <location>
        <begin position="26"/>
        <end position="288"/>
    </location>
</feature>
<sequence length="311" mass="35362">MKQEFTFSSRDGRTALHGIEWTPDGEIKGVVQIIHGMVEYVDRYDRFAKFLAKRGYVVVGHDLLGHGQSVVSEEDLGYLAPKKGNAILLSDIRRLWRMTKDKYPERPYVMLGHSLGSFLLRQYVQSYGSELAGVIYSGPGEYGFVSLLAGRLLAGVLIKRGGGHYRSEKLNQLGLGRFNKDFEPAKTPYEWICSDKLERNKYVGDPLTTFTMTVNGYYHIFDGFIKEKSVAGRKRIPGDLSVLMLSGLEDPVGAYGEGVAKIGKTYENLGITDVEKRLYEKERHEILNGVKWKEVYQDIYLWLEKKTRQGR</sequence>
<reference evidence="2 3" key="1">
    <citation type="journal article" date="2022" name="Genome Biol. Evol.">
        <title>Host diet, physiology and behaviors set the stage for Lachnospiraceae cladogenesis.</title>
        <authorList>
            <person name="Vera-Ponce De Leon A."/>
            <person name="Schneider M."/>
            <person name="Jahnes B.C."/>
            <person name="Sadowski V."/>
            <person name="Camuy-Velez L.A."/>
            <person name="Duan J."/>
            <person name="Sabree Z.L."/>
        </authorList>
    </citation>
    <scope>NUCLEOTIDE SEQUENCE [LARGE SCALE GENOMIC DNA]</scope>
    <source>
        <strain evidence="2 3">PAL227</strain>
    </source>
</reference>
<evidence type="ECO:0000313" key="3">
    <source>
        <dbReference type="Proteomes" id="UP001523565"/>
    </source>
</evidence>
<dbReference type="InterPro" id="IPR051044">
    <property type="entry name" value="MAG_DAG_Lipase"/>
</dbReference>
<dbReference type="Gene3D" id="3.40.50.1820">
    <property type="entry name" value="alpha/beta hydrolase"/>
    <property type="match status" value="1"/>
</dbReference>
<name>A0ABT1EKH1_9FIRM</name>